<dbReference type="SUPFAM" id="SSF57196">
    <property type="entry name" value="EGF/Laminin"/>
    <property type="match status" value="2"/>
</dbReference>
<dbReference type="FunFam" id="3.30.60.30:FF:000024">
    <property type="entry name" value="Transmembrane agrin"/>
    <property type="match status" value="2"/>
</dbReference>
<feature type="disulfide bond" evidence="13">
    <location>
        <begin position="582"/>
        <end position="591"/>
    </location>
</feature>
<dbReference type="InParanoid" id="A0A482WKR6"/>
<dbReference type="OrthoDB" id="88467at2759"/>
<feature type="compositionally biased region" description="Acidic residues" evidence="14">
    <location>
        <begin position="1407"/>
        <end position="1432"/>
    </location>
</feature>
<evidence type="ECO:0000256" key="2">
    <source>
        <dbReference type="ARBA" id="ARBA00022525"/>
    </source>
</evidence>
<evidence type="ECO:0000256" key="9">
    <source>
        <dbReference type="ARBA" id="ARBA00023157"/>
    </source>
</evidence>
<feature type="domain" description="Kazal-like" evidence="18">
    <location>
        <begin position="355"/>
        <end position="409"/>
    </location>
</feature>
<protein>
    <recommendedName>
        <fullName evidence="21">Agrin</fullName>
    </recommendedName>
</protein>
<dbReference type="PROSITE" id="PS00022">
    <property type="entry name" value="EGF_1"/>
    <property type="match status" value="3"/>
</dbReference>
<keyword evidence="9 12" id="KW-1015">Disulfide bond</keyword>
<name>A0A482WKR6_LAOST</name>
<dbReference type="CDD" id="cd00055">
    <property type="entry name" value="EGF_Lam"/>
    <property type="match status" value="2"/>
</dbReference>
<keyword evidence="20" id="KW-1185">Reference proteome</keyword>
<dbReference type="SMART" id="SM00180">
    <property type="entry name" value="EGF_Lam"/>
    <property type="match status" value="2"/>
</dbReference>
<dbReference type="PROSITE" id="PS50025">
    <property type="entry name" value="LAM_G_DOMAIN"/>
    <property type="match status" value="3"/>
</dbReference>
<keyword evidence="4 12" id="KW-0245">EGF-like domain</keyword>
<feature type="domain" description="Kazal-like" evidence="18">
    <location>
        <begin position="693"/>
        <end position="745"/>
    </location>
</feature>
<evidence type="ECO:0000256" key="12">
    <source>
        <dbReference type="PROSITE-ProRule" id="PRU00076"/>
    </source>
</evidence>
<dbReference type="SMART" id="SM00274">
    <property type="entry name" value="FOLN"/>
    <property type="match status" value="9"/>
</dbReference>
<dbReference type="GO" id="GO:0005576">
    <property type="term" value="C:extracellular region"/>
    <property type="evidence" value="ECO:0007669"/>
    <property type="project" value="TreeGrafter"/>
</dbReference>
<dbReference type="InterPro" id="IPR002350">
    <property type="entry name" value="Kazal_dom"/>
</dbReference>
<evidence type="ECO:0000313" key="20">
    <source>
        <dbReference type="Proteomes" id="UP000291343"/>
    </source>
</evidence>
<dbReference type="InterPro" id="IPR003884">
    <property type="entry name" value="FacI_MAC"/>
</dbReference>
<feature type="domain" description="EGF-like" evidence="16">
    <location>
        <begin position="1095"/>
        <end position="1129"/>
    </location>
</feature>
<evidence type="ECO:0000256" key="10">
    <source>
        <dbReference type="ARBA" id="ARBA00023180"/>
    </source>
</evidence>
<dbReference type="PANTHER" id="PTHR10913:SF78">
    <property type="entry name" value="AGRIN"/>
    <property type="match status" value="1"/>
</dbReference>
<dbReference type="EMBL" id="QKKF02033182">
    <property type="protein sequence ID" value="RZF33910.1"/>
    <property type="molecule type" value="Genomic_DNA"/>
</dbReference>
<feature type="domain" description="Laminin EGF-like" evidence="17">
    <location>
        <begin position="564"/>
        <end position="613"/>
    </location>
</feature>
<dbReference type="InterPro" id="IPR009030">
    <property type="entry name" value="Growth_fac_rcpt_cys_sf"/>
</dbReference>
<evidence type="ECO:0000259" key="18">
    <source>
        <dbReference type="PROSITE" id="PS51465"/>
    </source>
</evidence>
<dbReference type="InterPro" id="IPR002049">
    <property type="entry name" value="LE_dom"/>
</dbReference>
<evidence type="ECO:0000256" key="1">
    <source>
        <dbReference type="ARBA" id="ARBA00004302"/>
    </source>
</evidence>
<dbReference type="GO" id="GO:0048513">
    <property type="term" value="P:animal organ development"/>
    <property type="evidence" value="ECO:0007669"/>
    <property type="project" value="UniProtKB-ARBA"/>
</dbReference>
<dbReference type="CDD" id="cd00104">
    <property type="entry name" value="KAZAL_FS"/>
    <property type="match status" value="6"/>
</dbReference>
<dbReference type="Pfam" id="PF07648">
    <property type="entry name" value="Kazal_2"/>
    <property type="match status" value="7"/>
</dbReference>
<proteinExistence type="predicted"/>
<evidence type="ECO:0000256" key="11">
    <source>
        <dbReference type="ARBA" id="ARBA00023292"/>
    </source>
</evidence>
<feature type="domain" description="Kazal-like" evidence="18">
    <location>
        <begin position="427"/>
        <end position="482"/>
    </location>
</feature>
<dbReference type="SMR" id="A0A482WKR6"/>
<dbReference type="PANTHER" id="PTHR10913">
    <property type="entry name" value="FOLLISTATIN-RELATED"/>
    <property type="match status" value="1"/>
</dbReference>
<dbReference type="InterPro" id="IPR050653">
    <property type="entry name" value="Prot_Inhib_GrowthFact_Antg"/>
</dbReference>
<keyword evidence="3" id="KW-0272">Extracellular matrix</keyword>
<keyword evidence="8" id="KW-0084">Basement membrane</keyword>
<dbReference type="FunFam" id="2.10.25.10:FF:000134">
    <property type="entry name" value="Transmembrane agrin"/>
    <property type="match status" value="1"/>
</dbReference>
<feature type="domain" description="Laminin G" evidence="15">
    <location>
        <begin position="1138"/>
        <end position="1315"/>
    </location>
</feature>
<feature type="domain" description="Kazal-like" evidence="18">
    <location>
        <begin position="280"/>
        <end position="339"/>
    </location>
</feature>
<evidence type="ECO:0000256" key="7">
    <source>
        <dbReference type="ARBA" id="ARBA00022782"/>
    </source>
</evidence>
<sequence length="1602" mass="175801">MRPNYQRKTSSRRCNTRQGFPQSISEPCEKTYCSHGATCLPGSDGKAMCRCPETCPQTAAPVCGTDGRTYSNLCALRQHSCLHRINIRVQHPGECDSVDPCLKKECPPGARCVVDHSSGEPTCVCPQRCPQYGDHAASRPLCASDNRDYRDLCHMRKAACTEGRDISLKLHGACDPCENIECVEPEVCQLDEERKPVCRCGDTCPLEFTPVCGSDGKTYINECNLHQEACRTRRKLRIIYRGKCSSGVNPCSSVECSHGQECVITKYGIAQCECPAECEPVVRPVCGSDGKTHDSECSAEFNPVCGSDGIPYGNECKLRLEACQHMRDITVLYRGNCNGCENKKCEFFATCEIDSNGEAQCICPSNCPDGGGPICGTDGVTYKNDCELRKVACQQKLSIQAAYKGDCDLCQGVSCKLGARCEAGVCVCPTECPDPSDGTEEPVCASNFHTYSSECQMQRQACLPGNAQNPPITVLFYGDCNDRFGPAQISMEVKPCNGEPPIIDVKTGQELDCGSGPQRQDCPSDSYCHQTPHFARCCRKADAGIFLKSCEDSWYGCCPDSKTPAQGSYSDTCDPESKQCECKPGVGGIKCDRCEPGYWGLPKISTGHQGCLPCGCSLFGSVRDDCEQMTGRCVCKPGVQGQKCTVCNNPKHVLSPSGCVPADMTTPVPTSCTDTTCYFGAVCEESNGKAKCVCSITCSEDSSSKVEQVVCGNDGQTYGSECQLKLFSCRYQKDIAVQALGSCKENMMVGTEWPQHKWTSVNRFTEPEDVSSPMSKSTRHLLIPDQRYYYSNQVDEHVVSPMRSKELYHLVGARPTPATIQVFTALLGDLCSFDSDCSIYNSICVAGACICKQGYVESTDRQECIGKMNEILPTAELDACSTEPCKNGGSCEPTSGSFQCICTAGYTGELCDDLLIPKNYEVPAFNGNSYVKLKKLKAYHKLSLEIEFKTYANNGILFYNQQHADGTGDFVSLAIVDGFIEFRYNLGNGPVIIKSVQRIQMRKFHRVTAKRVFENLGTSMGLIGCIRRMKVGRHVVELHEGRDAMVLETEGVKECGENPCANMVCQNGGTCIPTGDERYKCSCTADFIGESCEQRLTPCVSSPCMLGSKCEPLSEGGFTCRCPPGEPCQHFGMDIVDFPVPEFSGVSYLELPKLENVGRAFSLEVWFKAFAPDGVIVYNGQLNNGRGDFIVLNLVDGFLQFRFDLGSGVANLTSNEPVELDQWHRVHVSRMDKEGTLQLNNGTVVRGSSGPPLNELNLELPLFIGGVPDVNQVSRDAGIVTGMLGAVQRVLLNGQPWGRLGTHGPQVTRYQGSPCPPAHNPCLNSGLCLPILNSYICKCLPNFSGDNCQNSDDVNEDEVAIRFSGSIFLQYPQKLPRMHKSINSSSENFTNSVVEDYWESDEHAEYKDEEEETAVEAESEVEPEGGEGDMYDEDDFEFFDERKGKRNNRYELSIKTSDLNGLLLWTNRGKTLHADYFAVAVVDGFPELSYNLGNQHKLLTLRAPVLVNDGEWHRITVHRRKRQAQLQVDNHLPIRTQSEPGAILLRTNSRLFIGGAPTLPAGLPTAYYMKYTGCMQRLIVNKKPVNFLALNASLAIDFCHSV</sequence>
<dbReference type="Gene3D" id="2.60.120.200">
    <property type="match status" value="3"/>
</dbReference>
<feature type="domain" description="EGF-like" evidence="16">
    <location>
        <begin position="97"/>
        <end position="130"/>
    </location>
</feature>
<feature type="disulfide bond" evidence="12">
    <location>
        <begin position="1083"/>
        <end position="1092"/>
    </location>
</feature>
<dbReference type="SUPFAM" id="SSF49899">
    <property type="entry name" value="Concanavalin A-like lectins/glucanases"/>
    <property type="match status" value="3"/>
</dbReference>
<reference evidence="19 20" key="1">
    <citation type="journal article" date="2017" name="Gigascience">
        <title>Genome sequence of the small brown planthopper, Laodelphax striatellus.</title>
        <authorList>
            <person name="Zhu J."/>
            <person name="Jiang F."/>
            <person name="Wang X."/>
            <person name="Yang P."/>
            <person name="Bao Y."/>
            <person name="Zhao W."/>
            <person name="Wang W."/>
            <person name="Lu H."/>
            <person name="Wang Q."/>
            <person name="Cui N."/>
            <person name="Li J."/>
            <person name="Chen X."/>
            <person name="Luo L."/>
            <person name="Yu J."/>
            <person name="Kang L."/>
            <person name="Cui F."/>
        </authorList>
    </citation>
    <scope>NUCLEOTIDE SEQUENCE [LARGE SCALE GENOMIC DNA]</scope>
    <source>
        <strain evidence="19">Lst14</strain>
    </source>
</reference>
<dbReference type="FunFam" id="3.30.60.30:FF:000040">
    <property type="entry name" value="Agrin, putative"/>
    <property type="match status" value="2"/>
</dbReference>
<dbReference type="InterPro" id="IPR001791">
    <property type="entry name" value="Laminin_G"/>
</dbReference>
<feature type="domain" description="Laminin EGF-like" evidence="17">
    <location>
        <begin position="614"/>
        <end position="661"/>
    </location>
</feature>
<dbReference type="Gene3D" id="3.30.60.30">
    <property type="match status" value="8"/>
</dbReference>
<feature type="domain" description="Laminin G" evidence="15">
    <location>
        <begin position="920"/>
        <end position="1055"/>
    </location>
</feature>
<evidence type="ECO:0000256" key="14">
    <source>
        <dbReference type="SAM" id="MobiDB-lite"/>
    </source>
</evidence>
<gene>
    <name evidence="19" type="ORF">LSTR_LSTR012252</name>
</gene>
<dbReference type="FunFam" id="2.10.25.10:FF:000173">
    <property type="entry name" value="Neurogenic locus notch protein 2"/>
    <property type="match status" value="1"/>
</dbReference>
<feature type="disulfide bond" evidence="13">
    <location>
        <begin position="614"/>
        <end position="626"/>
    </location>
</feature>
<dbReference type="Proteomes" id="UP000291343">
    <property type="component" value="Unassembled WGS sequence"/>
</dbReference>
<dbReference type="InterPro" id="IPR013320">
    <property type="entry name" value="ConA-like_dom_sf"/>
</dbReference>
<dbReference type="PROSITE" id="PS01248">
    <property type="entry name" value="EGF_LAM_1"/>
    <property type="match status" value="1"/>
</dbReference>
<feature type="domain" description="Kazal-like" evidence="18">
    <location>
        <begin position="117"/>
        <end position="176"/>
    </location>
</feature>
<evidence type="ECO:0000256" key="3">
    <source>
        <dbReference type="ARBA" id="ARBA00022530"/>
    </source>
</evidence>
<feature type="disulfide bond" evidence="12">
    <location>
        <begin position="1339"/>
        <end position="1348"/>
    </location>
</feature>
<feature type="domain" description="Laminin G" evidence="15">
    <location>
        <begin position="1423"/>
        <end position="1599"/>
    </location>
</feature>
<feature type="disulfide bond" evidence="12">
    <location>
        <begin position="902"/>
        <end position="911"/>
    </location>
</feature>
<dbReference type="CDD" id="cd00110">
    <property type="entry name" value="LamG"/>
    <property type="match status" value="3"/>
</dbReference>
<keyword evidence="2" id="KW-0964">Secreted</keyword>
<organism evidence="19 20">
    <name type="scientific">Laodelphax striatellus</name>
    <name type="common">Small brown planthopper</name>
    <name type="synonym">Delphax striatella</name>
    <dbReference type="NCBI Taxonomy" id="195883"/>
    <lineage>
        <taxon>Eukaryota</taxon>
        <taxon>Metazoa</taxon>
        <taxon>Ecdysozoa</taxon>
        <taxon>Arthropoda</taxon>
        <taxon>Hexapoda</taxon>
        <taxon>Insecta</taxon>
        <taxon>Pterygota</taxon>
        <taxon>Neoptera</taxon>
        <taxon>Paraneoptera</taxon>
        <taxon>Hemiptera</taxon>
        <taxon>Auchenorrhyncha</taxon>
        <taxon>Fulgoroidea</taxon>
        <taxon>Delphacidae</taxon>
        <taxon>Criomorphinae</taxon>
        <taxon>Laodelphax</taxon>
    </lineage>
</organism>
<keyword evidence="6" id="KW-0677">Repeat</keyword>
<feature type="disulfide bond" evidence="13">
    <location>
        <begin position="635"/>
        <end position="644"/>
    </location>
</feature>
<feature type="disulfide bond" evidence="13">
    <location>
        <begin position="616"/>
        <end position="633"/>
    </location>
</feature>
<dbReference type="PROSITE" id="PS01186">
    <property type="entry name" value="EGF_2"/>
    <property type="match status" value="1"/>
</dbReference>
<evidence type="ECO:0000259" key="16">
    <source>
        <dbReference type="PROSITE" id="PS50026"/>
    </source>
</evidence>
<keyword evidence="7" id="KW-0221">Differentiation</keyword>
<feature type="domain" description="Kazal-like" evidence="18">
    <location>
        <begin position="43"/>
        <end position="97"/>
    </location>
</feature>
<dbReference type="InterPro" id="IPR003645">
    <property type="entry name" value="Fol_N"/>
</dbReference>
<dbReference type="GO" id="GO:0005509">
    <property type="term" value="F:calcium ion binding"/>
    <property type="evidence" value="ECO:0007669"/>
    <property type="project" value="InterPro"/>
</dbReference>
<dbReference type="PROSITE" id="PS50026">
    <property type="entry name" value="EGF_3"/>
    <property type="match status" value="5"/>
</dbReference>
<dbReference type="GO" id="GO:0030154">
    <property type="term" value="P:cell differentiation"/>
    <property type="evidence" value="ECO:0007669"/>
    <property type="project" value="UniProtKB-KW"/>
</dbReference>
<dbReference type="PRINTS" id="PR00011">
    <property type="entry name" value="EGFLAMININ"/>
</dbReference>
<evidence type="ECO:0000259" key="17">
    <source>
        <dbReference type="PROSITE" id="PS50027"/>
    </source>
</evidence>
<dbReference type="InterPro" id="IPR000742">
    <property type="entry name" value="EGF"/>
</dbReference>
<evidence type="ECO:0000256" key="13">
    <source>
        <dbReference type="PROSITE-ProRule" id="PRU00460"/>
    </source>
</evidence>
<dbReference type="PROSITE" id="PS50027">
    <property type="entry name" value="EGF_LAM_2"/>
    <property type="match status" value="2"/>
</dbReference>
<dbReference type="SMART" id="SM00179">
    <property type="entry name" value="EGF_CA"/>
    <property type="match status" value="3"/>
</dbReference>
<dbReference type="InterPro" id="IPR036058">
    <property type="entry name" value="Kazal_dom_sf"/>
</dbReference>
<evidence type="ECO:0000256" key="4">
    <source>
        <dbReference type="ARBA" id="ARBA00022536"/>
    </source>
</evidence>
<dbReference type="PROSITE" id="PS51465">
    <property type="entry name" value="KAZAL_2"/>
    <property type="match status" value="7"/>
</dbReference>
<feature type="disulfide bond" evidence="12">
    <location>
        <begin position="106"/>
        <end position="123"/>
    </location>
</feature>
<feature type="domain" description="Kazal-like" evidence="18">
    <location>
        <begin position="192"/>
        <end position="246"/>
    </location>
</feature>
<dbReference type="GO" id="GO:0009653">
    <property type="term" value="P:anatomical structure morphogenesis"/>
    <property type="evidence" value="ECO:0007669"/>
    <property type="project" value="UniProtKB-ARBA"/>
</dbReference>
<evidence type="ECO:0000256" key="8">
    <source>
        <dbReference type="ARBA" id="ARBA00022869"/>
    </source>
</evidence>
<comment type="caution">
    <text evidence="12">Lacks conserved residue(s) required for the propagation of feature annotation.</text>
</comment>
<dbReference type="GO" id="GO:0048731">
    <property type="term" value="P:system development"/>
    <property type="evidence" value="ECO:0007669"/>
    <property type="project" value="UniProtKB-ARBA"/>
</dbReference>
<evidence type="ECO:0000256" key="6">
    <source>
        <dbReference type="ARBA" id="ARBA00022737"/>
    </source>
</evidence>
<dbReference type="GO" id="GO:0005604">
    <property type="term" value="C:basement membrane"/>
    <property type="evidence" value="ECO:0007669"/>
    <property type="project" value="UniProtKB-SubCell"/>
</dbReference>
<dbReference type="SMART" id="SM00057">
    <property type="entry name" value="FIMAC"/>
    <property type="match status" value="4"/>
</dbReference>
<evidence type="ECO:0000259" key="15">
    <source>
        <dbReference type="PROSITE" id="PS50025"/>
    </source>
</evidence>
<evidence type="ECO:0000256" key="5">
    <source>
        <dbReference type="ARBA" id="ARBA00022729"/>
    </source>
</evidence>
<feature type="region of interest" description="Disordered" evidence="14">
    <location>
        <begin position="1402"/>
        <end position="1432"/>
    </location>
</feature>
<dbReference type="SMART" id="SM00280">
    <property type="entry name" value="KAZAL"/>
    <property type="match status" value="7"/>
</dbReference>
<dbReference type="SUPFAM" id="SSF57184">
    <property type="entry name" value="Growth factor receptor domain"/>
    <property type="match status" value="1"/>
</dbReference>
<comment type="subcellular location">
    <subcellularLocation>
        <location evidence="1">Secreted</location>
        <location evidence="1">Extracellular space</location>
        <location evidence="1">Extracellular matrix</location>
        <location evidence="1">Basement membrane</location>
    </subcellularLocation>
</comment>
<dbReference type="SUPFAM" id="SSF100895">
    <property type="entry name" value="Kazal-type serine protease inhibitors"/>
    <property type="match status" value="8"/>
</dbReference>
<dbReference type="Pfam" id="PF00008">
    <property type="entry name" value="EGF"/>
    <property type="match status" value="3"/>
</dbReference>
<dbReference type="FunFam" id="2.10.25.10:FF:000209">
    <property type="entry name" value="Laminin subunit alpha 5"/>
    <property type="match status" value="1"/>
</dbReference>
<dbReference type="STRING" id="195883.A0A482WKR6"/>
<dbReference type="Pfam" id="PF00054">
    <property type="entry name" value="Laminin_G_1"/>
    <property type="match status" value="3"/>
</dbReference>
<feature type="domain" description="EGF-like" evidence="16">
    <location>
        <begin position="1056"/>
        <end position="1093"/>
    </location>
</feature>
<evidence type="ECO:0000313" key="19">
    <source>
        <dbReference type="EMBL" id="RZF33910.1"/>
    </source>
</evidence>
<accession>A0A482WKR6</accession>
<dbReference type="SMART" id="SM00181">
    <property type="entry name" value="EGF"/>
    <property type="match status" value="9"/>
</dbReference>
<dbReference type="CDD" id="cd00054">
    <property type="entry name" value="EGF_CA"/>
    <property type="match status" value="3"/>
</dbReference>
<dbReference type="Gene3D" id="2.10.25.10">
    <property type="entry name" value="Laminin"/>
    <property type="match status" value="5"/>
</dbReference>
<feature type="domain" description="EGF-like" evidence="16">
    <location>
        <begin position="876"/>
        <end position="912"/>
    </location>
</feature>
<dbReference type="SMART" id="SM00282">
    <property type="entry name" value="LamG"/>
    <property type="match status" value="3"/>
</dbReference>
<comment type="caution">
    <text evidence="19">The sequence shown here is derived from an EMBL/GenBank/DDBJ whole genome shotgun (WGS) entry which is preliminary data.</text>
</comment>
<keyword evidence="11 13" id="KW-0424">Laminin EGF-like domain</keyword>
<feature type="domain" description="EGF-like" evidence="16">
    <location>
        <begin position="1311"/>
        <end position="1349"/>
    </location>
</feature>
<dbReference type="Pfam" id="PF00053">
    <property type="entry name" value="EGF_laminin"/>
    <property type="match status" value="2"/>
</dbReference>
<keyword evidence="10" id="KW-0325">Glycoprotein</keyword>
<dbReference type="InterPro" id="IPR001881">
    <property type="entry name" value="EGF-like_Ca-bd_dom"/>
</dbReference>
<keyword evidence="5" id="KW-0732">Signal</keyword>
<evidence type="ECO:0008006" key="21">
    <source>
        <dbReference type="Google" id="ProtNLM"/>
    </source>
</evidence>